<evidence type="ECO:0000313" key="1">
    <source>
        <dbReference type="EMBL" id="GFD04584.1"/>
    </source>
</evidence>
<proteinExistence type="predicted"/>
<gene>
    <name evidence="1" type="ORF">Tci_876553</name>
</gene>
<organism evidence="1">
    <name type="scientific">Tanacetum cinerariifolium</name>
    <name type="common">Dalmatian daisy</name>
    <name type="synonym">Chrysanthemum cinerariifolium</name>
    <dbReference type="NCBI Taxonomy" id="118510"/>
    <lineage>
        <taxon>Eukaryota</taxon>
        <taxon>Viridiplantae</taxon>
        <taxon>Streptophyta</taxon>
        <taxon>Embryophyta</taxon>
        <taxon>Tracheophyta</taxon>
        <taxon>Spermatophyta</taxon>
        <taxon>Magnoliopsida</taxon>
        <taxon>eudicotyledons</taxon>
        <taxon>Gunneridae</taxon>
        <taxon>Pentapetalae</taxon>
        <taxon>asterids</taxon>
        <taxon>campanulids</taxon>
        <taxon>Asterales</taxon>
        <taxon>Asteraceae</taxon>
        <taxon>Asteroideae</taxon>
        <taxon>Anthemideae</taxon>
        <taxon>Anthemidinae</taxon>
        <taxon>Tanacetum</taxon>
    </lineage>
</organism>
<dbReference type="EMBL" id="BKCJ011212778">
    <property type="protein sequence ID" value="GFD04584.1"/>
    <property type="molecule type" value="Genomic_DNA"/>
</dbReference>
<dbReference type="AlphaFoldDB" id="A0A699T6T9"/>
<protein>
    <submittedName>
        <fullName evidence="1">Uncharacterized protein</fullName>
    </submittedName>
</protein>
<reference evidence="1" key="1">
    <citation type="journal article" date="2019" name="Sci. Rep.">
        <title>Draft genome of Tanacetum cinerariifolium, the natural source of mosquito coil.</title>
        <authorList>
            <person name="Yamashiro T."/>
            <person name="Shiraishi A."/>
            <person name="Satake H."/>
            <person name="Nakayama K."/>
        </authorList>
    </citation>
    <scope>NUCLEOTIDE SEQUENCE</scope>
</reference>
<name>A0A699T6T9_TANCI</name>
<sequence>MMQLVPIKDVYVQALQVKHRIIDWKVHSEGERQIIRLGGSTAYYQFFVDLLRQLDKEDLNQLWTLVKEY</sequence>
<accession>A0A699T6T9</accession>
<comment type="caution">
    <text evidence="1">The sequence shown here is derived from an EMBL/GenBank/DDBJ whole genome shotgun (WGS) entry which is preliminary data.</text>
</comment>
<feature type="non-terminal residue" evidence="1">
    <location>
        <position position="69"/>
    </location>
</feature>